<dbReference type="AlphaFoldDB" id="A0A521D7H4"/>
<evidence type="ECO:0000256" key="1">
    <source>
        <dbReference type="ARBA" id="ARBA00023015"/>
    </source>
</evidence>
<dbReference type="GO" id="GO:0043200">
    <property type="term" value="P:response to amino acid"/>
    <property type="evidence" value="ECO:0007669"/>
    <property type="project" value="TreeGrafter"/>
</dbReference>
<dbReference type="InterPro" id="IPR019888">
    <property type="entry name" value="Tscrpt_reg_AsnC-like"/>
</dbReference>
<evidence type="ECO:0000256" key="4">
    <source>
        <dbReference type="ARBA" id="ARBA00023163"/>
    </source>
</evidence>
<dbReference type="GO" id="GO:0005829">
    <property type="term" value="C:cytosol"/>
    <property type="evidence" value="ECO:0007669"/>
    <property type="project" value="TreeGrafter"/>
</dbReference>
<dbReference type="Gene3D" id="1.10.10.10">
    <property type="entry name" value="Winged helix-like DNA-binding domain superfamily/Winged helix DNA-binding domain"/>
    <property type="match status" value="1"/>
</dbReference>
<dbReference type="PROSITE" id="PS50956">
    <property type="entry name" value="HTH_ASNC_2"/>
    <property type="match status" value="1"/>
</dbReference>
<proteinExistence type="predicted"/>
<dbReference type="EMBL" id="FXTO01000009">
    <property type="protein sequence ID" value="SMO67656.1"/>
    <property type="molecule type" value="Genomic_DNA"/>
</dbReference>
<keyword evidence="1" id="KW-0805">Transcription regulation</keyword>
<gene>
    <name evidence="6" type="ORF">SAMN06265173_10972</name>
</gene>
<protein>
    <submittedName>
        <fullName evidence="6">Transcriptional regulator, AsnC family</fullName>
    </submittedName>
</protein>
<dbReference type="SUPFAM" id="SSF54909">
    <property type="entry name" value="Dimeric alpha+beta barrel"/>
    <property type="match status" value="1"/>
</dbReference>
<evidence type="ECO:0000259" key="5">
    <source>
        <dbReference type="PROSITE" id="PS50956"/>
    </source>
</evidence>
<dbReference type="GO" id="GO:0006355">
    <property type="term" value="P:regulation of DNA-templated transcription"/>
    <property type="evidence" value="ECO:0007669"/>
    <property type="project" value="UniProtKB-ARBA"/>
</dbReference>
<dbReference type="CDD" id="cd00090">
    <property type="entry name" value="HTH_ARSR"/>
    <property type="match status" value="1"/>
</dbReference>
<keyword evidence="3" id="KW-0010">Activator</keyword>
<dbReference type="PROSITE" id="PS00519">
    <property type="entry name" value="HTH_ASNC_1"/>
    <property type="match status" value="1"/>
</dbReference>
<dbReference type="InterPro" id="IPR011991">
    <property type="entry name" value="ArsR-like_HTH"/>
</dbReference>
<reference evidence="6 7" key="1">
    <citation type="submission" date="2017-05" db="EMBL/GenBank/DDBJ databases">
        <authorList>
            <person name="Varghese N."/>
            <person name="Submissions S."/>
        </authorList>
    </citation>
    <scope>NUCLEOTIDE SEQUENCE [LARGE SCALE GENOMIC DNA]</scope>
    <source>
        <strain evidence="6 7">DSM 29506</strain>
    </source>
</reference>
<keyword evidence="2" id="KW-0238">DNA-binding</keyword>
<organism evidence="6 7">
    <name type="scientific">Thalassovita litoralis</name>
    <dbReference type="NCBI Taxonomy" id="1010611"/>
    <lineage>
        <taxon>Bacteria</taxon>
        <taxon>Pseudomonadati</taxon>
        <taxon>Pseudomonadota</taxon>
        <taxon>Alphaproteobacteria</taxon>
        <taxon>Rhodobacterales</taxon>
        <taxon>Roseobacteraceae</taxon>
        <taxon>Thalassovita</taxon>
    </lineage>
</organism>
<evidence type="ECO:0000313" key="6">
    <source>
        <dbReference type="EMBL" id="SMO67656.1"/>
    </source>
</evidence>
<keyword evidence="7" id="KW-1185">Reference proteome</keyword>
<dbReference type="InterPro" id="IPR019887">
    <property type="entry name" value="Tscrpt_reg_AsnC/Lrp_C"/>
</dbReference>
<name>A0A521D7H4_9RHOB</name>
<dbReference type="Pfam" id="PF13412">
    <property type="entry name" value="HTH_24"/>
    <property type="match status" value="1"/>
</dbReference>
<keyword evidence="4" id="KW-0804">Transcription</keyword>
<dbReference type="InterPro" id="IPR036390">
    <property type="entry name" value="WH_DNA-bd_sf"/>
</dbReference>
<dbReference type="SUPFAM" id="SSF46785">
    <property type="entry name" value="Winged helix' DNA-binding domain"/>
    <property type="match status" value="1"/>
</dbReference>
<accession>A0A521D7H4</accession>
<dbReference type="RefSeq" id="WP_142493133.1">
    <property type="nucleotide sequence ID" value="NZ_FXTO01000009.1"/>
</dbReference>
<evidence type="ECO:0000256" key="2">
    <source>
        <dbReference type="ARBA" id="ARBA00023125"/>
    </source>
</evidence>
<evidence type="ECO:0000313" key="7">
    <source>
        <dbReference type="Proteomes" id="UP000316030"/>
    </source>
</evidence>
<dbReference type="InterPro" id="IPR000485">
    <property type="entry name" value="AsnC-type_HTH_dom"/>
</dbReference>
<dbReference type="InterPro" id="IPR036388">
    <property type="entry name" value="WH-like_DNA-bd_sf"/>
</dbReference>
<dbReference type="SMART" id="SM00344">
    <property type="entry name" value="HTH_ASNC"/>
    <property type="match status" value="1"/>
</dbReference>
<evidence type="ECO:0000256" key="3">
    <source>
        <dbReference type="ARBA" id="ARBA00023159"/>
    </source>
</evidence>
<dbReference type="Proteomes" id="UP000316030">
    <property type="component" value="Unassembled WGS sequence"/>
</dbReference>
<dbReference type="InterPro" id="IPR019885">
    <property type="entry name" value="Tscrpt_reg_HTH_AsnC-type_CS"/>
</dbReference>
<dbReference type="PANTHER" id="PTHR30154:SF0">
    <property type="entry name" value="LEUCINE-RESPONSIVE REGULATORY PROTEIN"/>
    <property type="match status" value="1"/>
</dbReference>
<dbReference type="Gene3D" id="3.30.70.920">
    <property type="match status" value="1"/>
</dbReference>
<dbReference type="OrthoDB" id="9802341at2"/>
<feature type="domain" description="HTH asnC-type" evidence="5">
    <location>
        <begin position="10"/>
        <end position="71"/>
    </location>
</feature>
<dbReference type="PRINTS" id="PR00033">
    <property type="entry name" value="HTHASNC"/>
</dbReference>
<dbReference type="PANTHER" id="PTHR30154">
    <property type="entry name" value="LEUCINE-RESPONSIVE REGULATORY PROTEIN"/>
    <property type="match status" value="1"/>
</dbReference>
<dbReference type="GO" id="GO:0043565">
    <property type="term" value="F:sequence-specific DNA binding"/>
    <property type="evidence" value="ECO:0007669"/>
    <property type="project" value="InterPro"/>
</dbReference>
<dbReference type="InterPro" id="IPR011008">
    <property type="entry name" value="Dimeric_a/b-barrel"/>
</dbReference>
<sequence>MPHPDLSDDLDRIDRKILTILSANGRIPVTELARKVGLSKSPCQVRLKRLQDDGYIQGFRAILNAEKLGLEHVAFAEVKLTDTTEKALGAFNKAVLAVPEIEQCHMIAGSFDYLLKVRTSDIQSYRRVLGEVISTLPYVGSTSTHVSMQSVKDEAL</sequence>
<dbReference type="Pfam" id="PF01037">
    <property type="entry name" value="AsnC_trans_reg"/>
    <property type="match status" value="1"/>
</dbReference>